<dbReference type="SUPFAM" id="SSF51735">
    <property type="entry name" value="NAD(P)-binding Rossmann-fold domains"/>
    <property type="match status" value="1"/>
</dbReference>
<feature type="domain" description="Gfo/Idh/MocA-like oxidoreductase C-terminal" evidence="3">
    <location>
        <begin position="137"/>
        <end position="338"/>
    </location>
</feature>
<organism evidence="4 5">
    <name type="scientific">Cohnella pontilimi</name>
    <dbReference type="NCBI Taxonomy" id="2564100"/>
    <lineage>
        <taxon>Bacteria</taxon>
        <taxon>Bacillati</taxon>
        <taxon>Bacillota</taxon>
        <taxon>Bacilli</taxon>
        <taxon>Bacillales</taxon>
        <taxon>Paenibacillaceae</taxon>
        <taxon>Cohnella</taxon>
    </lineage>
</organism>
<dbReference type="EMBL" id="SUPK01000001">
    <property type="protein sequence ID" value="TJY44133.1"/>
    <property type="molecule type" value="Genomic_DNA"/>
</dbReference>
<sequence length="338" mass="37355">MRTWGFAIIGCGMIAEFHIRALNDIPNTKLVAVSSRQEQKAKTIGEREQCSWTTNYHELLANPEVDIVIVATSSGSHASIGFDALRAGKHLVIEKPMAMTGDEARELIRLAEDKRLLLSVISQRRFEEPFQIVKLTLQDGRLGKLLLVEVTSPYYRTQAYYDSAEWRGTISQDGGALMNQGIHIIDVMLWLAGEVNHVVAKTATQAHRMEAEDLGLALIHFRNGAYGTLMASTSTKPGFLPTINLYGELGTIKIEGQEIKHWTVPGMEIPRYETSASEVGVSDPKSISHTYHQKQFMDVIHALETGVKPYVTGVDGLRAIAFIEAVYQSSASGTQITL</sequence>
<dbReference type="RefSeq" id="WP_136775853.1">
    <property type="nucleotide sequence ID" value="NZ_SUPK01000001.1"/>
</dbReference>
<dbReference type="SUPFAM" id="SSF55347">
    <property type="entry name" value="Glyceraldehyde-3-phosphate dehydrogenase-like, C-terminal domain"/>
    <property type="match status" value="1"/>
</dbReference>
<dbReference type="AlphaFoldDB" id="A0A4U0FGK6"/>
<dbReference type="Gene3D" id="3.30.360.10">
    <property type="entry name" value="Dihydrodipicolinate Reductase, domain 2"/>
    <property type="match status" value="1"/>
</dbReference>
<protein>
    <submittedName>
        <fullName evidence="4">Gfo/Idh/MocA family oxidoreductase</fullName>
    </submittedName>
</protein>
<name>A0A4U0FGK6_9BACL</name>
<dbReference type="PANTHER" id="PTHR43249">
    <property type="entry name" value="UDP-N-ACETYL-2-AMINO-2-DEOXY-D-GLUCURONATE OXIDASE"/>
    <property type="match status" value="1"/>
</dbReference>
<dbReference type="InterPro" id="IPR052515">
    <property type="entry name" value="Gfo/Idh/MocA_Oxidoreductase"/>
</dbReference>
<dbReference type="InterPro" id="IPR004104">
    <property type="entry name" value="Gfo/Idh/MocA-like_OxRdtase_C"/>
</dbReference>
<dbReference type="InterPro" id="IPR000683">
    <property type="entry name" value="Gfo/Idh/MocA-like_OxRdtase_N"/>
</dbReference>
<dbReference type="Proteomes" id="UP000309673">
    <property type="component" value="Unassembled WGS sequence"/>
</dbReference>
<dbReference type="Gene3D" id="3.40.50.720">
    <property type="entry name" value="NAD(P)-binding Rossmann-like Domain"/>
    <property type="match status" value="1"/>
</dbReference>
<evidence type="ECO:0000259" key="2">
    <source>
        <dbReference type="Pfam" id="PF01408"/>
    </source>
</evidence>
<keyword evidence="5" id="KW-1185">Reference proteome</keyword>
<reference evidence="4 5" key="1">
    <citation type="submission" date="2019-04" db="EMBL/GenBank/DDBJ databases">
        <title>Cohnella sp. nov., isolated from soil.</title>
        <authorList>
            <person name="Kim W."/>
        </authorList>
    </citation>
    <scope>NUCLEOTIDE SEQUENCE [LARGE SCALE GENOMIC DNA]</scope>
    <source>
        <strain evidence="4 5">CAU 1483</strain>
    </source>
</reference>
<evidence type="ECO:0000256" key="1">
    <source>
        <dbReference type="ARBA" id="ARBA00010928"/>
    </source>
</evidence>
<dbReference type="PANTHER" id="PTHR43249:SF1">
    <property type="entry name" value="D-GLUCOSIDE 3-DEHYDROGENASE"/>
    <property type="match status" value="1"/>
</dbReference>
<evidence type="ECO:0000259" key="3">
    <source>
        <dbReference type="Pfam" id="PF02894"/>
    </source>
</evidence>
<accession>A0A4U0FGK6</accession>
<feature type="domain" description="Gfo/Idh/MocA-like oxidoreductase N-terminal" evidence="2">
    <location>
        <begin position="6"/>
        <end position="120"/>
    </location>
</feature>
<dbReference type="GO" id="GO:0000166">
    <property type="term" value="F:nucleotide binding"/>
    <property type="evidence" value="ECO:0007669"/>
    <property type="project" value="InterPro"/>
</dbReference>
<dbReference type="Pfam" id="PF02894">
    <property type="entry name" value="GFO_IDH_MocA_C"/>
    <property type="match status" value="1"/>
</dbReference>
<dbReference type="Pfam" id="PF01408">
    <property type="entry name" value="GFO_IDH_MocA"/>
    <property type="match status" value="1"/>
</dbReference>
<comment type="similarity">
    <text evidence="1">Belongs to the Gfo/Idh/MocA family.</text>
</comment>
<comment type="caution">
    <text evidence="4">The sequence shown here is derived from an EMBL/GenBank/DDBJ whole genome shotgun (WGS) entry which is preliminary data.</text>
</comment>
<dbReference type="InterPro" id="IPR036291">
    <property type="entry name" value="NAD(P)-bd_dom_sf"/>
</dbReference>
<evidence type="ECO:0000313" key="4">
    <source>
        <dbReference type="EMBL" id="TJY44133.1"/>
    </source>
</evidence>
<proteinExistence type="inferred from homology"/>
<gene>
    <name evidence="4" type="ORF">E5161_01680</name>
</gene>
<dbReference type="OrthoDB" id="9815825at2"/>
<evidence type="ECO:0000313" key="5">
    <source>
        <dbReference type="Proteomes" id="UP000309673"/>
    </source>
</evidence>